<reference evidence="1" key="1">
    <citation type="journal article" date="2020" name="Stud. Mycol.">
        <title>101 Dothideomycetes genomes: a test case for predicting lifestyles and emergence of pathogens.</title>
        <authorList>
            <person name="Haridas S."/>
            <person name="Albert R."/>
            <person name="Binder M."/>
            <person name="Bloem J."/>
            <person name="Labutti K."/>
            <person name="Salamov A."/>
            <person name="Andreopoulos B."/>
            <person name="Baker S."/>
            <person name="Barry K."/>
            <person name="Bills G."/>
            <person name="Bluhm B."/>
            <person name="Cannon C."/>
            <person name="Castanera R."/>
            <person name="Culley D."/>
            <person name="Daum C."/>
            <person name="Ezra D."/>
            <person name="Gonzalez J."/>
            <person name="Henrissat B."/>
            <person name="Kuo A."/>
            <person name="Liang C."/>
            <person name="Lipzen A."/>
            <person name="Lutzoni F."/>
            <person name="Magnuson J."/>
            <person name="Mondo S."/>
            <person name="Nolan M."/>
            <person name="Ohm R."/>
            <person name="Pangilinan J."/>
            <person name="Park H.-J."/>
            <person name="Ramirez L."/>
            <person name="Alfaro M."/>
            <person name="Sun H."/>
            <person name="Tritt A."/>
            <person name="Yoshinaga Y."/>
            <person name="Zwiers L.-H."/>
            <person name="Turgeon B."/>
            <person name="Goodwin S."/>
            <person name="Spatafora J."/>
            <person name="Crous P."/>
            <person name="Grigoriev I."/>
        </authorList>
    </citation>
    <scope>NUCLEOTIDE SEQUENCE</scope>
    <source>
        <strain evidence="1">CBS 122367</strain>
    </source>
</reference>
<gene>
    <name evidence="1" type="ORF">K458DRAFT_465600</name>
</gene>
<evidence type="ECO:0000313" key="2">
    <source>
        <dbReference type="Proteomes" id="UP000799291"/>
    </source>
</evidence>
<name>A0A6G1JEH2_9PLEO</name>
<protein>
    <submittedName>
        <fullName evidence="1">Uncharacterized protein</fullName>
    </submittedName>
</protein>
<sequence length="109" mass="12325">MRSVALQLVEESDTLSIESMDDVSGQELLRKKLGEELDKNHTVELASALEFKPLALVQAAAYIRQRAPRCSVQQYQEEFGKSDRERTGLLDYDGGRLQRKEAKNSILIT</sequence>
<keyword evidence="2" id="KW-1185">Reference proteome</keyword>
<dbReference type="EMBL" id="MU005573">
    <property type="protein sequence ID" value="KAF2688967.1"/>
    <property type="molecule type" value="Genomic_DNA"/>
</dbReference>
<organism evidence="1 2">
    <name type="scientific">Lentithecium fluviatile CBS 122367</name>
    <dbReference type="NCBI Taxonomy" id="1168545"/>
    <lineage>
        <taxon>Eukaryota</taxon>
        <taxon>Fungi</taxon>
        <taxon>Dikarya</taxon>
        <taxon>Ascomycota</taxon>
        <taxon>Pezizomycotina</taxon>
        <taxon>Dothideomycetes</taxon>
        <taxon>Pleosporomycetidae</taxon>
        <taxon>Pleosporales</taxon>
        <taxon>Massarineae</taxon>
        <taxon>Lentitheciaceae</taxon>
        <taxon>Lentithecium</taxon>
    </lineage>
</organism>
<accession>A0A6G1JEH2</accession>
<dbReference type="AlphaFoldDB" id="A0A6G1JEH2"/>
<evidence type="ECO:0000313" key="1">
    <source>
        <dbReference type="EMBL" id="KAF2688967.1"/>
    </source>
</evidence>
<dbReference type="OrthoDB" id="20872at2759"/>
<dbReference type="Proteomes" id="UP000799291">
    <property type="component" value="Unassembled WGS sequence"/>
</dbReference>
<proteinExistence type="predicted"/>